<dbReference type="Gene3D" id="2.40.30.170">
    <property type="match status" value="1"/>
</dbReference>
<evidence type="ECO:0000256" key="1">
    <source>
        <dbReference type="SAM" id="Phobius"/>
    </source>
</evidence>
<dbReference type="Proteomes" id="UP001564408">
    <property type="component" value="Unassembled WGS sequence"/>
</dbReference>
<dbReference type="EMBL" id="JBDKXB010000022">
    <property type="protein sequence ID" value="MEY6433486.1"/>
    <property type="molecule type" value="Genomic_DNA"/>
</dbReference>
<evidence type="ECO:0000313" key="2">
    <source>
        <dbReference type="EMBL" id="MEY6433486.1"/>
    </source>
</evidence>
<dbReference type="Gene3D" id="1.10.287.470">
    <property type="entry name" value="Helix hairpin bin"/>
    <property type="match status" value="1"/>
</dbReference>
<dbReference type="PANTHER" id="PTHR30469">
    <property type="entry name" value="MULTIDRUG RESISTANCE PROTEIN MDTA"/>
    <property type="match status" value="1"/>
</dbReference>
<dbReference type="Gene3D" id="2.40.50.100">
    <property type="match status" value="1"/>
</dbReference>
<evidence type="ECO:0000313" key="3">
    <source>
        <dbReference type="Proteomes" id="UP001564408"/>
    </source>
</evidence>
<dbReference type="RefSeq" id="WP_369667869.1">
    <property type="nucleotide sequence ID" value="NZ_JBDKXB010000022.1"/>
</dbReference>
<keyword evidence="1" id="KW-0812">Transmembrane</keyword>
<protein>
    <submittedName>
        <fullName evidence="2">Biotin/lipoyl-binding protein</fullName>
    </submittedName>
</protein>
<feature type="transmembrane region" description="Helical" evidence="1">
    <location>
        <begin position="7"/>
        <end position="24"/>
    </location>
</feature>
<gene>
    <name evidence="2" type="ORF">ABC977_13855</name>
</gene>
<dbReference type="SUPFAM" id="SSF111369">
    <property type="entry name" value="HlyD-like secretion proteins"/>
    <property type="match status" value="1"/>
</dbReference>
<keyword evidence="1" id="KW-1133">Transmembrane helix</keyword>
<name>A0ABV4BG25_9GAMM</name>
<dbReference type="PANTHER" id="PTHR30469:SF15">
    <property type="entry name" value="HLYD FAMILY OF SECRETION PROTEINS"/>
    <property type="match status" value="1"/>
</dbReference>
<accession>A0ABV4BG25</accession>
<keyword evidence="3" id="KW-1185">Reference proteome</keyword>
<keyword evidence="1" id="KW-0472">Membrane</keyword>
<comment type="caution">
    <text evidence="2">The sequence shown here is derived from an EMBL/GenBank/DDBJ whole genome shotgun (WGS) entry which is preliminary data.</text>
</comment>
<sequence>MNRLLKFFIPVLILALGVGVFQYLQQTRPERPTPEIRERVWRVETERIEPRRLSPTLELYGRVETPDRLQVAAPAAARVLQVAVREGDRVAPGQRLLELDPRDFSHRLAQAQAQVDELQAQIDSDTQRHLGDLAAMEQERALLAIAEDGVARAQRLATQQVGSQTDLDTARQELARQTLAVAQRDTSLADFPARQRALLARLRSAQARLDEIALEIERAQFAAPFRAIIAEVNVTTGDQVRRDDVLLSLYPLASLEVRARIPTPFQEELAASLDQMGYLPASAHVGEQVLPLRLVRFAGDATTSGVDALFRLEGETGLLRAGQMLVVHLERRAVDDAIAVPFGAVYGGERIYRLVDGRMEGVRVRRLGSWYDEHGDERLLVQAPALTAGDELIVTHMPNAIDGLRVEARR</sequence>
<proteinExistence type="predicted"/>
<reference evidence="2 3" key="1">
    <citation type="submission" date="2024-05" db="EMBL/GenBank/DDBJ databases">
        <title>Genome Sequence and Characterization of the New Strain Purple Sulfur Bacterium of Genus Thioalkalicoccus.</title>
        <authorList>
            <person name="Bryantseva I.A."/>
            <person name="Kyndt J.A."/>
            <person name="Imhoff J.F."/>
        </authorList>
    </citation>
    <scope>NUCLEOTIDE SEQUENCE [LARGE SCALE GENOMIC DNA]</scope>
    <source>
        <strain evidence="2 3">Um2</strain>
    </source>
</reference>
<organism evidence="2 3">
    <name type="scientific">Thioalkalicoccus limnaeus</name>
    <dbReference type="NCBI Taxonomy" id="120681"/>
    <lineage>
        <taxon>Bacteria</taxon>
        <taxon>Pseudomonadati</taxon>
        <taxon>Pseudomonadota</taxon>
        <taxon>Gammaproteobacteria</taxon>
        <taxon>Chromatiales</taxon>
        <taxon>Chromatiaceae</taxon>
        <taxon>Thioalkalicoccus</taxon>
    </lineage>
</organism>